<feature type="transmembrane region" description="Helical" evidence="1">
    <location>
        <begin position="7"/>
        <end position="31"/>
    </location>
</feature>
<protein>
    <submittedName>
        <fullName evidence="2">Uncharacterized protein</fullName>
    </submittedName>
</protein>
<keyword evidence="1" id="KW-1133">Transmembrane helix</keyword>
<keyword evidence="1" id="KW-0472">Membrane</keyword>
<evidence type="ECO:0000256" key="1">
    <source>
        <dbReference type="SAM" id="Phobius"/>
    </source>
</evidence>
<gene>
    <name evidence="2" type="ORF">HMPREF0454_00686</name>
</gene>
<evidence type="ECO:0000313" key="2">
    <source>
        <dbReference type="EMBL" id="EHM46819.1"/>
    </source>
</evidence>
<dbReference type="HOGENOM" id="CLU_3062116_0_0_6"/>
<dbReference type="AlphaFoldDB" id="G9Y274"/>
<name>G9Y274_HAFAL</name>
<comment type="caution">
    <text evidence="2">The sequence shown here is derived from an EMBL/GenBank/DDBJ whole genome shotgun (WGS) entry which is preliminary data.</text>
</comment>
<sequence>MLILQKVTLFGIIPTAALRPLFAFMAGAIFYRVYYRGYANFSDAYRNLNIVSP</sequence>
<dbReference type="Proteomes" id="UP000005959">
    <property type="component" value="Unassembled WGS sequence"/>
</dbReference>
<reference evidence="2 3" key="1">
    <citation type="submission" date="2011-08" db="EMBL/GenBank/DDBJ databases">
        <authorList>
            <person name="Weinstock G."/>
            <person name="Sodergren E."/>
            <person name="Clifton S."/>
            <person name="Fulton L."/>
            <person name="Fulton B."/>
            <person name="Courtney L."/>
            <person name="Fronick C."/>
            <person name="Harrison M."/>
            <person name="Strong C."/>
            <person name="Farmer C."/>
            <person name="Delahaunty K."/>
            <person name="Markovic C."/>
            <person name="Hall O."/>
            <person name="Minx P."/>
            <person name="Tomlinson C."/>
            <person name="Mitreva M."/>
            <person name="Hou S."/>
            <person name="Chen J."/>
            <person name="Wollam A."/>
            <person name="Pepin K.H."/>
            <person name="Johnson M."/>
            <person name="Bhonagiri V."/>
            <person name="Zhang X."/>
            <person name="Suruliraj S."/>
            <person name="Warren W."/>
            <person name="Chinwalla A."/>
            <person name="Mardis E.R."/>
            <person name="Wilson R.K."/>
        </authorList>
    </citation>
    <scope>NUCLEOTIDE SEQUENCE [LARGE SCALE GENOMIC DNA]</scope>
    <source>
        <strain evidence="2 3">ATCC 51873</strain>
    </source>
</reference>
<proteinExistence type="predicted"/>
<keyword evidence="1" id="KW-0812">Transmembrane</keyword>
<accession>G9Y274</accession>
<evidence type="ECO:0000313" key="3">
    <source>
        <dbReference type="Proteomes" id="UP000005959"/>
    </source>
</evidence>
<dbReference type="EMBL" id="AGCI01000010">
    <property type="protein sequence ID" value="EHM46819.1"/>
    <property type="molecule type" value="Genomic_DNA"/>
</dbReference>
<organism evidence="2 3">
    <name type="scientific">Hafnia alvei ATCC 51873</name>
    <dbReference type="NCBI Taxonomy" id="1002364"/>
    <lineage>
        <taxon>Bacteria</taxon>
        <taxon>Pseudomonadati</taxon>
        <taxon>Pseudomonadota</taxon>
        <taxon>Gammaproteobacteria</taxon>
        <taxon>Enterobacterales</taxon>
        <taxon>Hafniaceae</taxon>
        <taxon>Hafnia</taxon>
    </lineage>
</organism>